<protein>
    <recommendedName>
        <fullName evidence="2">GP-PDE domain-containing protein</fullName>
    </recommendedName>
</protein>
<feature type="chain" id="PRO_5046693570" description="GP-PDE domain-containing protein" evidence="1">
    <location>
        <begin position="17"/>
        <end position="314"/>
    </location>
</feature>
<comment type="caution">
    <text evidence="3">The sequence shown here is derived from an EMBL/GenBank/DDBJ whole genome shotgun (WGS) entry which is preliminary data.</text>
</comment>
<evidence type="ECO:0000259" key="2">
    <source>
        <dbReference type="PROSITE" id="PS51704"/>
    </source>
</evidence>
<gene>
    <name evidence="3" type="ORF">PAPYR_8363</name>
</gene>
<dbReference type="PROSITE" id="PS50007">
    <property type="entry name" value="PIPLC_X_DOMAIN"/>
    <property type="match status" value="1"/>
</dbReference>
<accession>A0ABQ8UC89</accession>
<feature type="signal peptide" evidence="1">
    <location>
        <begin position="1"/>
        <end position="16"/>
    </location>
</feature>
<dbReference type="PANTHER" id="PTHR46211">
    <property type="entry name" value="GLYCEROPHOSPHORYL DIESTER PHOSPHODIESTERASE"/>
    <property type="match status" value="1"/>
</dbReference>
<dbReference type="EMBL" id="JAPMOS010000071">
    <property type="protein sequence ID" value="KAJ4456398.1"/>
    <property type="molecule type" value="Genomic_DNA"/>
</dbReference>
<sequence length="314" mass="34554">MLSRLCVLLLVASVFCKRTDITVIGHRGHGCSGPSCISQIPENSIPAYLAGRAEGADRVELDTWLTADNQIIVVHGGAATTHGSLVGSVVNEAPGGVTPLVEQTNYENITEYHVKMPWVVEKPAKGYETDSYRTPYQPYMHLPLFKDVLKAVCPTGAKIQVEMKGNNPNLAPALIALLQEMDLVDCVHGFSSFYWGTYNGPIQADLFKPIVGKSPVPLFLLFNLDTYQLPSADQVVEAVRAYNASGIHPCFDQFDEPNKTYIIQRAAQEGFAVMSWTPGHRADTPDEMRHLIDKGLKEICTNNPGQLRRILDAM</sequence>
<dbReference type="Gene3D" id="3.20.20.190">
    <property type="entry name" value="Phosphatidylinositol (PI) phosphodiesterase"/>
    <property type="match status" value="1"/>
</dbReference>
<dbReference type="InterPro" id="IPR030395">
    <property type="entry name" value="GP_PDE_dom"/>
</dbReference>
<reference evidence="3" key="1">
    <citation type="journal article" date="2022" name="bioRxiv">
        <title>Genomics of Preaxostyla Flagellates Illuminates Evolutionary Transitions and the Path Towards Mitochondrial Loss.</title>
        <authorList>
            <person name="Novak L.V.F."/>
            <person name="Treitli S.C."/>
            <person name="Pyrih J."/>
            <person name="Halakuc P."/>
            <person name="Pipaliya S.V."/>
            <person name="Vacek V."/>
            <person name="Brzon O."/>
            <person name="Soukal P."/>
            <person name="Eme L."/>
            <person name="Dacks J.B."/>
            <person name="Karnkowska A."/>
            <person name="Elias M."/>
            <person name="Hampl V."/>
        </authorList>
    </citation>
    <scope>NUCLEOTIDE SEQUENCE</scope>
    <source>
        <strain evidence="3">RCP-MX</strain>
    </source>
</reference>
<dbReference type="SUPFAM" id="SSF51695">
    <property type="entry name" value="PLC-like phosphodiesterases"/>
    <property type="match status" value="1"/>
</dbReference>
<dbReference type="InterPro" id="IPR017946">
    <property type="entry name" value="PLC-like_Pdiesterase_TIM-brl"/>
</dbReference>
<keyword evidence="4" id="KW-1185">Reference proteome</keyword>
<proteinExistence type="predicted"/>
<feature type="domain" description="GP-PDE" evidence="2">
    <location>
        <begin position="21"/>
        <end position="311"/>
    </location>
</feature>
<dbReference type="Pfam" id="PF03009">
    <property type="entry name" value="GDPD"/>
    <property type="match status" value="1"/>
</dbReference>
<evidence type="ECO:0000313" key="4">
    <source>
        <dbReference type="Proteomes" id="UP001141327"/>
    </source>
</evidence>
<dbReference type="Proteomes" id="UP001141327">
    <property type="component" value="Unassembled WGS sequence"/>
</dbReference>
<name>A0ABQ8UC89_9EUKA</name>
<organism evidence="3 4">
    <name type="scientific">Paratrimastix pyriformis</name>
    <dbReference type="NCBI Taxonomy" id="342808"/>
    <lineage>
        <taxon>Eukaryota</taxon>
        <taxon>Metamonada</taxon>
        <taxon>Preaxostyla</taxon>
        <taxon>Paratrimastigidae</taxon>
        <taxon>Paratrimastix</taxon>
    </lineage>
</organism>
<keyword evidence="1" id="KW-0732">Signal</keyword>
<dbReference type="PANTHER" id="PTHR46211:SF14">
    <property type="entry name" value="GLYCEROPHOSPHODIESTER PHOSPHODIESTERASE"/>
    <property type="match status" value="1"/>
</dbReference>
<dbReference type="PROSITE" id="PS51704">
    <property type="entry name" value="GP_PDE"/>
    <property type="match status" value="1"/>
</dbReference>
<evidence type="ECO:0000256" key="1">
    <source>
        <dbReference type="SAM" id="SignalP"/>
    </source>
</evidence>
<evidence type="ECO:0000313" key="3">
    <source>
        <dbReference type="EMBL" id="KAJ4456398.1"/>
    </source>
</evidence>